<feature type="region of interest" description="Disordered" evidence="1">
    <location>
        <begin position="190"/>
        <end position="232"/>
    </location>
</feature>
<dbReference type="EMBL" id="QPMT01000035">
    <property type="protein sequence ID" value="KAF4853747.1"/>
    <property type="molecule type" value="Genomic_DNA"/>
</dbReference>
<sequence length="524" mass="57399">MPPKGGPKNASNLSELVKAFAEAFKASQEQLAKAYDDLASGYQKYESKLPKNRPRIPFAEWASREIEGPVLRRVLEARFESHWDSLKKSEQARRNQALEALGLEHSGELYLWFGEAAVASREAWLGLDSLEVTAATLFSEIIAGRAEKSSRPPHYLRTTFTPSEVIAAKKRLPRIKPEVTKKRHRNKLTEVESQGNRVVEDSNRVSDNSSQEIAVPRGEDTQGQGSTISESWWEKVSKDIETDRAVYNTGSARPSVRDEDAESLLQNWNAGQPYDANESPSPLFDEETSAPVFNDETSADSAMRSNTNRVLGAGMGAAASRVSPGAEGASPDDSAIGMEDSDGPVIDGNDDSGNPNEAFGQPSPAASKPPHDGKALEAPDVESENADDALDALEDLFRTGLARIAQAKKCISAHKNDEKAALHDCAELKNKMVHLNERLIARADELLRAADGSEAEWTKYSQGHLEAGNWEKELVEAGGKKRKRSADASTSQEKRTKIESCTERIAQQVKSASQTLNELEKLYN</sequence>
<evidence type="ECO:0000313" key="3">
    <source>
        <dbReference type="Proteomes" id="UP000711996"/>
    </source>
</evidence>
<gene>
    <name evidence="2" type="ORF">CGCSCA2_v009929</name>
</gene>
<proteinExistence type="predicted"/>
<dbReference type="AlphaFoldDB" id="A0A9P5ELV6"/>
<evidence type="ECO:0000256" key="1">
    <source>
        <dbReference type="SAM" id="MobiDB-lite"/>
    </source>
</evidence>
<feature type="compositionally biased region" description="Polar residues" evidence="1">
    <location>
        <begin position="295"/>
        <end position="309"/>
    </location>
</feature>
<name>A0A9P5ELV6_COLSI</name>
<reference evidence="2" key="1">
    <citation type="submission" date="2019-06" db="EMBL/GenBank/DDBJ databases">
        <authorList>
            <person name="Gan P."/>
            <person name="Shirasu K."/>
        </authorList>
    </citation>
    <scope>NUCLEOTIDE SEQUENCE [LARGE SCALE GENOMIC DNA]</scope>
    <source>
        <strain evidence="2">CAD2</strain>
    </source>
</reference>
<protein>
    <submittedName>
        <fullName evidence="2">Uncharacterized protein</fullName>
    </submittedName>
</protein>
<evidence type="ECO:0000313" key="2">
    <source>
        <dbReference type="EMBL" id="KAF4853747.1"/>
    </source>
</evidence>
<organism evidence="2 3">
    <name type="scientific">Colletotrichum siamense</name>
    <name type="common">Anthracnose fungus</name>
    <dbReference type="NCBI Taxonomy" id="690259"/>
    <lineage>
        <taxon>Eukaryota</taxon>
        <taxon>Fungi</taxon>
        <taxon>Dikarya</taxon>
        <taxon>Ascomycota</taxon>
        <taxon>Pezizomycotina</taxon>
        <taxon>Sordariomycetes</taxon>
        <taxon>Hypocreomycetidae</taxon>
        <taxon>Glomerellales</taxon>
        <taxon>Glomerellaceae</taxon>
        <taxon>Colletotrichum</taxon>
        <taxon>Colletotrichum gloeosporioides species complex</taxon>
    </lineage>
</organism>
<feature type="region of interest" description="Disordered" evidence="1">
    <location>
        <begin position="476"/>
        <end position="499"/>
    </location>
</feature>
<comment type="caution">
    <text evidence="2">The sequence shown here is derived from an EMBL/GenBank/DDBJ whole genome shotgun (WGS) entry which is preliminary data.</text>
</comment>
<dbReference type="OrthoDB" id="4851713at2759"/>
<accession>A0A9P5ELV6</accession>
<keyword evidence="3" id="KW-1185">Reference proteome</keyword>
<dbReference type="Proteomes" id="UP000711996">
    <property type="component" value="Unassembled WGS sequence"/>
</dbReference>
<feature type="region of interest" description="Disordered" evidence="1">
    <location>
        <begin position="270"/>
        <end position="387"/>
    </location>
</feature>
<feature type="compositionally biased region" description="Polar residues" evidence="1">
    <location>
        <begin position="221"/>
        <end position="230"/>
    </location>
</feature>